<dbReference type="AlphaFoldDB" id="A0A9N9Z658"/>
<evidence type="ECO:0000313" key="1">
    <source>
        <dbReference type="EMBL" id="CAH0049648.1"/>
    </source>
</evidence>
<accession>A0A9N9Z658</accession>
<dbReference type="OrthoDB" id="4996552at2759"/>
<dbReference type="EMBL" id="CABFOC020000035">
    <property type="protein sequence ID" value="CAH0049648.1"/>
    <property type="molecule type" value="Genomic_DNA"/>
</dbReference>
<name>A0A9N9Z658_9HYPO</name>
<comment type="caution">
    <text evidence="1">The sequence shown here is derived from an EMBL/GenBank/DDBJ whole genome shotgun (WGS) entry which is preliminary data.</text>
</comment>
<gene>
    <name evidence="1" type="ORF">CSOL1703_00001606</name>
</gene>
<keyword evidence="2" id="KW-1185">Reference proteome</keyword>
<sequence>MPQVQAPFVTRQELQEKTANTLAIPNPEPSSATQSRPRWIQGIVKNLTQFNLQVRPPAYFYSGRYETWPTEVGAWSVGQFTCVQSENSASGVTGGNAWNLYIEPGIEVNLAFGFTCPIIGSYKSGVVESATAQDGYNMASAEGNSIVSRDQFSGVDMYGNGMTIMFEVQCSGGQRPVYTIHQVVC</sequence>
<organism evidence="1 2">
    <name type="scientific">Clonostachys solani</name>
    <dbReference type="NCBI Taxonomy" id="160281"/>
    <lineage>
        <taxon>Eukaryota</taxon>
        <taxon>Fungi</taxon>
        <taxon>Dikarya</taxon>
        <taxon>Ascomycota</taxon>
        <taxon>Pezizomycotina</taxon>
        <taxon>Sordariomycetes</taxon>
        <taxon>Hypocreomycetidae</taxon>
        <taxon>Hypocreales</taxon>
        <taxon>Bionectriaceae</taxon>
        <taxon>Clonostachys</taxon>
    </lineage>
</organism>
<dbReference type="Gene3D" id="2.60.270.50">
    <property type="match status" value="1"/>
</dbReference>
<protein>
    <submittedName>
        <fullName evidence="1">Uncharacterized protein</fullName>
    </submittedName>
</protein>
<evidence type="ECO:0000313" key="2">
    <source>
        <dbReference type="Proteomes" id="UP000775872"/>
    </source>
</evidence>
<reference evidence="1" key="1">
    <citation type="submission" date="2021-10" db="EMBL/GenBank/DDBJ databases">
        <authorList>
            <person name="Piombo E."/>
        </authorList>
    </citation>
    <scope>NUCLEOTIDE SEQUENCE</scope>
</reference>
<proteinExistence type="predicted"/>
<dbReference type="Proteomes" id="UP000775872">
    <property type="component" value="Unassembled WGS sequence"/>
</dbReference>